<evidence type="ECO:0000313" key="3">
    <source>
        <dbReference type="Proteomes" id="UP000249910"/>
    </source>
</evidence>
<feature type="domain" description="ABM" evidence="1">
    <location>
        <begin position="4"/>
        <end position="92"/>
    </location>
</feature>
<dbReference type="InterPro" id="IPR050744">
    <property type="entry name" value="AI-2_Isomerase_LsrG"/>
</dbReference>
<dbReference type="Proteomes" id="UP000249910">
    <property type="component" value="Chromosome"/>
</dbReference>
<dbReference type="Gene3D" id="3.30.70.100">
    <property type="match status" value="1"/>
</dbReference>
<reference evidence="2 3" key="1">
    <citation type="submission" date="2017-06" db="EMBL/GenBank/DDBJ databases">
        <title>Complete genome of Francisella halioticida.</title>
        <authorList>
            <person name="Sjodin A."/>
        </authorList>
    </citation>
    <scope>NUCLEOTIDE SEQUENCE [LARGE SCALE GENOMIC DNA]</scope>
    <source>
        <strain evidence="2 3">DSM 23729</strain>
    </source>
</reference>
<dbReference type="PROSITE" id="PS51725">
    <property type="entry name" value="ABM"/>
    <property type="match status" value="1"/>
</dbReference>
<dbReference type="InterPro" id="IPR011008">
    <property type="entry name" value="Dimeric_a/b-barrel"/>
</dbReference>
<keyword evidence="3" id="KW-1185">Reference proteome</keyword>
<evidence type="ECO:0000259" key="1">
    <source>
        <dbReference type="PROSITE" id="PS51725"/>
    </source>
</evidence>
<dbReference type="EMBL" id="CP022132">
    <property type="protein sequence ID" value="ASG68942.1"/>
    <property type="molecule type" value="Genomic_DNA"/>
</dbReference>
<dbReference type="InterPro" id="IPR007138">
    <property type="entry name" value="ABM_dom"/>
</dbReference>
<keyword evidence="2" id="KW-0560">Oxidoreductase</keyword>
<protein>
    <submittedName>
        <fullName evidence="2">Antibiotic biosynthesis monooxygenase</fullName>
    </submittedName>
</protein>
<dbReference type="PANTHER" id="PTHR33336:SF3">
    <property type="entry name" value="ABM DOMAIN-CONTAINING PROTEIN"/>
    <property type="match status" value="1"/>
</dbReference>
<dbReference type="GO" id="GO:0004497">
    <property type="term" value="F:monooxygenase activity"/>
    <property type="evidence" value="ECO:0007669"/>
    <property type="project" value="UniProtKB-KW"/>
</dbReference>
<dbReference type="PANTHER" id="PTHR33336">
    <property type="entry name" value="QUINOL MONOOXYGENASE YGIN-RELATED"/>
    <property type="match status" value="1"/>
</dbReference>
<proteinExistence type="predicted"/>
<sequence length="95" mass="11369">MPLLTIIANIYVKKEFQSQVKKELLKLVEITRNEKGCLHYQLHQDNDDELHFMFYETWETKDLLQQHLSSNHMKSYIKATNNMISSLQITKMKKI</sequence>
<dbReference type="SUPFAM" id="SSF54909">
    <property type="entry name" value="Dimeric alpha+beta barrel"/>
    <property type="match status" value="1"/>
</dbReference>
<dbReference type="RefSeq" id="WP_088773392.1">
    <property type="nucleotide sequence ID" value="NZ_CP022132.1"/>
</dbReference>
<evidence type="ECO:0000313" key="2">
    <source>
        <dbReference type="EMBL" id="ASG68942.1"/>
    </source>
</evidence>
<accession>A0ABM6M1P1</accession>
<keyword evidence="2" id="KW-0503">Monooxygenase</keyword>
<organism evidence="2 3">
    <name type="scientific">Francisella halioticida</name>
    <dbReference type="NCBI Taxonomy" id="549298"/>
    <lineage>
        <taxon>Bacteria</taxon>
        <taxon>Pseudomonadati</taxon>
        <taxon>Pseudomonadota</taxon>
        <taxon>Gammaproteobacteria</taxon>
        <taxon>Thiotrichales</taxon>
        <taxon>Francisellaceae</taxon>
        <taxon>Francisella</taxon>
    </lineage>
</organism>
<name>A0ABM6M1P1_9GAMM</name>
<dbReference type="Pfam" id="PF03992">
    <property type="entry name" value="ABM"/>
    <property type="match status" value="1"/>
</dbReference>
<gene>
    <name evidence="2" type="ORF">CDV26_11630</name>
</gene>